<gene>
    <name evidence="1" type="ORF">HanXRQr2_Chr02g0055071</name>
    <name evidence="2" type="ORF">HanXRQr2_Chr02g0055091</name>
</gene>
<keyword evidence="3" id="KW-1185">Reference proteome</keyword>
<dbReference type="EMBL" id="MNCJ02000317">
    <property type="protein sequence ID" value="KAF5817613.1"/>
    <property type="molecule type" value="Genomic_DNA"/>
</dbReference>
<reference evidence="2" key="2">
    <citation type="submission" date="2020-06" db="EMBL/GenBank/DDBJ databases">
        <title>Helianthus annuus Genome sequencing and assembly Release 2.</title>
        <authorList>
            <person name="Gouzy J."/>
            <person name="Langlade N."/>
            <person name="Munos S."/>
        </authorList>
    </citation>
    <scope>NUCLEOTIDE SEQUENCE</scope>
    <source>
        <tissue evidence="2">Leaves</tissue>
    </source>
</reference>
<comment type="caution">
    <text evidence="2">The sequence shown here is derived from an EMBL/GenBank/DDBJ whole genome shotgun (WGS) entry which is preliminary data.</text>
</comment>
<dbReference type="Gramene" id="mRNA:HanXRQr2_Chr02g0055071">
    <property type="protein sequence ID" value="mRNA:HanXRQr2_Chr02g0055071"/>
    <property type="gene ID" value="HanXRQr2_Chr02g0055071"/>
</dbReference>
<dbReference type="Gramene" id="mRNA:HanXRQr2_Chr02g0055091">
    <property type="protein sequence ID" value="mRNA:HanXRQr2_Chr02g0055091"/>
    <property type="gene ID" value="HanXRQr2_Chr02g0055091"/>
</dbReference>
<dbReference type="AlphaFoldDB" id="A0A9K3P092"/>
<protein>
    <submittedName>
        <fullName evidence="2">Uncharacterized protein</fullName>
    </submittedName>
</protein>
<accession>A0A9K3P092</accession>
<sequence>MKLKLPCYNNQSTKDKKYHHVSAINVNRTPFKRSGSCKTEEGLSEGA</sequence>
<dbReference type="Proteomes" id="UP000215914">
    <property type="component" value="Unassembled WGS sequence"/>
</dbReference>
<organism evidence="2 3">
    <name type="scientific">Helianthus annuus</name>
    <name type="common">Common sunflower</name>
    <dbReference type="NCBI Taxonomy" id="4232"/>
    <lineage>
        <taxon>Eukaryota</taxon>
        <taxon>Viridiplantae</taxon>
        <taxon>Streptophyta</taxon>
        <taxon>Embryophyta</taxon>
        <taxon>Tracheophyta</taxon>
        <taxon>Spermatophyta</taxon>
        <taxon>Magnoliopsida</taxon>
        <taxon>eudicotyledons</taxon>
        <taxon>Gunneridae</taxon>
        <taxon>Pentapetalae</taxon>
        <taxon>asterids</taxon>
        <taxon>campanulids</taxon>
        <taxon>Asterales</taxon>
        <taxon>Asteraceae</taxon>
        <taxon>Asteroideae</taxon>
        <taxon>Heliantheae alliance</taxon>
        <taxon>Heliantheae</taxon>
        <taxon>Helianthus</taxon>
    </lineage>
</organism>
<evidence type="ECO:0000313" key="2">
    <source>
        <dbReference type="EMBL" id="KAF5817613.1"/>
    </source>
</evidence>
<name>A0A9K3P092_HELAN</name>
<proteinExistence type="predicted"/>
<reference evidence="2" key="1">
    <citation type="journal article" date="2017" name="Nature">
        <title>The sunflower genome provides insights into oil metabolism, flowering and Asterid evolution.</title>
        <authorList>
            <person name="Badouin H."/>
            <person name="Gouzy J."/>
            <person name="Grassa C.J."/>
            <person name="Murat F."/>
            <person name="Staton S.E."/>
            <person name="Cottret L."/>
            <person name="Lelandais-Briere C."/>
            <person name="Owens G.L."/>
            <person name="Carrere S."/>
            <person name="Mayjonade B."/>
            <person name="Legrand L."/>
            <person name="Gill N."/>
            <person name="Kane N.C."/>
            <person name="Bowers J.E."/>
            <person name="Hubner S."/>
            <person name="Bellec A."/>
            <person name="Berard A."/>
            <person name="Berges H."/>
            <person name="Blanchet N."/>
            <person name="Boniface M.C."/>
            <person name="Brunel D."/>
            <person name="Catrice O."/>
            <person name="Chaidir N."/>
            <person name="Claudel C."/>
            <person name="Donnadieu C."/>
            <person name="Faraut T."/>
            <person name="Fievet G."/>
            <person name="Helmstetter N."/>
            <person name="King M."/>
            <person name="Knapp S.J."/>
            <person name="Lai Z."/>
            <person name="Le Paslier M.C."/>
            <person name="Lippi Y."/>
            <person name="Lorenzon L."/>
            <person name="Mandel J.R."/>
            <person name="Marage G."/>
            <person name="Marchand G."/>
            <person name="Marquand E."/>
            <person name="Bret-Mestries E."/>
            <person name="Morien E."/>
            <person name="Nambeesan S."/>
            <person name="Nguyen T."/>
            <person name="Pegot-Espagnet P."/>
            <person name="Pouilly N."/>
            <person name="Raftis F."/>
            <person name="Sallet E."/>
            <person name="Schiex T."/>
            <person name="Thomas J."/>
            <person name="Vandecasteele C."/>
            <person name="Vares D."/>
            <person name="Vear F."/>
            <person name="Vautrin S."/>
            <person name="Crespi M."/>
            <person name="Mangin B."/>
            <person name="Burke J.M."/>
            <person name="Salse J."/>
            <person name="Munos S."/>
            <person name="Vincourt P."/>
            <person name="Rieseberg L.H."/>
            <person name="Langlade N.B."/>
        </authorList>
    </citation>
    <scope>NUCLEOTIDE SEQUENCE</scope>
    <source>
        <tissue evidence="2">Leaves</tissue>
    </source>
</reference>
<evidence type="ECO:0000313" key="3">
    <source>
        <dbReference type="Proteomes" id="UP000215914"/>
    </source>
</evidence>
<dbReference type="EMBL" id="MNCJ02000317">
    <property type="protein sequence ID" value="KAF5817611.1"/>
    <property type="molecule type" value="Genomic_DNA"/>
</dbReference>
<evidence type="ECO:0000313" key="1">
    <source>
        <dbReference type="EMBL" id="KAF5817611.1"/>
    </source>
</evidence>